<feature type="region of interest" description="Disordered" evidence="4">
    <location>
        <begin position="489"/>
        <end position="517"/>
    </location>
</feature>
<dbReference type="Gene3D" id="1.10.150.130">
    <property type="match status" value="1"/>
</dbReference>
<proteinExistence type="inferred from homology"/>
<dbReference type="InterPro" id="IPR010998">
    <property type="entry name" value="Integrase_recombinase_N"/>
</dbReference>
<name>A0ABT7A2M0_9ACTN</name>
<organism evidence="6 7">
    <name type="scientific">Streptomyces iconiensis</name>
    <dbReference type="NCBI Taxonomy" id="1384038"/>
    <lineage>
        <taxon>Bacteria</taxon>
        <taxon>Bacillati</taxon>
        <taxon>Actinomycetota</taxon>
        <taxon>Actinomycetes</taxon>
        <taxon>Kitasatosporales</taxon>
        <taxon>Streptomycetaceae</taxon>
        <taxon>Streptomyces</taxon>
    </lineage>
</organism>
<dbReference type="InterPro" id="IPR050090">
    <property type="entry name" value="Tyrosine_recombinase_XerCD"/>
</dbReference>
<reference evidence="6 7" key="1">
    <citation type="submission" date="2023-05" db="EMBL/GenBank/DDBJ databases">
        <title>Streptantibioticus silvisoli sp. nov., acidotolerant actinomycetes 1 from pine litter.</title>
        <authorList>
            <person name="Swiecimska M."/>
            <person name="Golinska P."/>
            <person name="Sangal V."/>
            <person name="Wachnowicz B."/>
            <person name="Goodfellow M."/>
        </authorList>
    </citation>
    <scope>NUCLEOTIDE SEQUENCE [LARGE SCALE GENOMIC DNA]</scope>
    <source>
        <strain evidence="6 7">DSM 42109</strain>
    </source>
</reference>
<dbReference type="InterPro" id="IPR011010">
    <property type="entry name" value="DNA_brk_join_enz"/>
</dbReference>
<dbReference type="PROSITE" id="PS51898">
    <property type="entry name" value="TYR_RECOMBINASE"/>
    <property type="match status" value="1"/>
</dbReference>
<dbReference type="RefSeq" id="WP_280842668.1">
    <property type="nucleotide sequence ID" value="NZ_JANCPR020000030.1"/>
</dbReference>
<comment type="similarity">
    <text evidence="1">Belongs to the 'phage' integrase family.</text>
</comment>
<dbReference type="SUPFAM" id="SSF56349">
    <property type="entry name" value="DNA breaking-rejoining enzymes"/>
    <property type="match status" value="1"/>
</dbReference>
<dbReference type="PANTHER" id="PTHR30349:SF64">
    <property type="entry name" value="PROPHAGE INTEGRASE INTD-RELATED"/>
    <property type="match status" value="1"/>
</dbReference>
<dbReference type="Proteomes" id="UP001214441">
    <property type="component" value="Unassembled WGS sequence"/>
</dbReference>
<dbReference type="PANTHER" id="PTHR30349">
    <property type="entry name" value="PHAGE INTEGRASE-RELATED"/>
    <property type="match status" value="1"/>
</dbReference>
<evidence type="ECO:0000259" key="5">
    <source>
        <dbReference type="PROSITE" id="PS51898"/>
    </source>
</evidence>
<dbReference type="InterPro" id="IPR002104">
    <property type="entry name" value="Integrase_catalytic"/>
</dbReference>
<dbReference type="Gene3D" id="1.10.443.10">
    <property type="entry name" value="Intergrase catalytic core"/>
    <property type="match status" value="1"/>
</dbReference>
<dbReference type="CDD" id="cd01189">
    <property type="entry name" value="INT_ICEBs1_C_like"/>
    <property type="match status" value="1"/>
</dbReference>
<dbReference type="EMBL" id="JANCPR020000030">
    <property type="protein sequence ID" value="MDJ1135588.1"/>
    <property type="molecule type" value="Genomic_DNA"/>
</dbReference>
<sequence length="622" mass="69254">MASIRKRKKSDGTMSYTVLFRAGGAKSAKQESEVFDDETAATRFRDLVNGHGQQWPPSWMRGRGFAEDVRTPDEMFEPFAMKVIDLLSGMQGDTRGRYRRYVQRNMSPWFKPYSVRDGEGGISREMVQRWVDDLKAGAAAPLDAKGRRPRTKYAPKTIKNQHGVLHQILQAAVEAEPQLRTANPCEFTSIPRLDSAEIDEEMVFLEREEFGWLQECIAEDAKEMLEAFGETGARWGEVTALQPRDLRRRSGRPAIRIQRAWKKDEDGKAYLGAPKTRKSRRTIVVTEQFWQKLRLRAKGKAKDDLLFTAPRGGQWDAGTFRRQRWVPAIELAVEKYGLIKQPRVHDLRHSHASWLIAAKVPLPAIQGRLGHESITTTVDRYGHLLDALDDEIMSAVAWAMDPTAPLPNFLAYSGRGEAAAGMPPLPQPRSGDSGDVWIDAGDLPSPKQVGAVFVVTLAGQEVPFSDAQVAQDVLDQWMDDHDGDLEAMRTGGCPGKGSARGADGPEERPEWTGDGPVWTRMPDRQFVHHVTVTYGGALSRESYPLTSRWTWEFEIDSFTTKAAEYREGPRPGCATEAHIRGINGAAVKRAAEEIGAGIRKVCEEHSDPARGAVDTAALTLDA</sequence>
<evidence type="ECO:0000256" key="2">
    <source>
        <dbReference type="ARBA" id="ARBA00023125"/>
    </source>
</evidence>
<gene>
    <name evidence="6" type="ORF">NMN56_027270</name>
</gene>
<evidence type="ECO:0000256" key="3">
    <source>
        <dbReference type="ARBA" id="ARBA00023172"/>
    </source>
</evidence>
<keyword evidence="7" id="KW-1185">Reference proteome</keyword>
<feature type="domain" description="Tyr recombinase" evidence="5">
    <location>
        <begin position="200"/>
        <end position="394"/>
    </location>
</feature>
<keyword evidence="3" id="KW-0233">DNA recombination</keyword>
<comment type="caution">
    <text evidence="6">The sequence shown here is derived from an EMBL/GenBank/DDBJ whole genome shotgun (WGS) entry which is preliminary data.</text>
</comment>
<keyword evidence="2" id="KW-0238">DNA-binding</keyword>
<evidence type="ECO:0000256" key="1">
    <source>
        <dbReference type="ARBA" id="ARBA00008857"/>
    </source>
</evidence>
<dbReference type="Pfam" id="PF00589">
    <property type="entry name" value="Phage_integrase"/>
    <property type="match status" value="1"/>
</dbReference>
<accession>A0ABT7A2M0</accession>
<evidence type="ECO:0000256" key="4">
    <source>
        <dbReference type="SAM" id="MobiDB-lite"/>
    </source>
</evidence>
<protein>
    <submittedName>
        <fullName evidence="6">Site-specific integrase</fullName>
    </submittedName>
</protein>
<dbReference type="InterPro" id="IPR013762">
    <property type="entry name" value="Integrase-like_cat_sf"/>
</dbReference>
<evidence type="ECO:0000313" key="6">
    <source>
        <dbReference type="EMBL" id="MDJ1135588.1"/>
    </source>
</evidence>
<evidence type="ECO:0000313" key="7">
    <source>
        <dbReference type="Proteomes" id="UP001214441"/>
    </source>
</evidence>